<evidence type="ECO:0000313" key="9">
    <source>
        <dbReference type="EMBL" id="AZU03994.1"/>
    </source>
</evidence>
<dbReference type="PANTHER" id="PTHR21016:SF7">
    <property type="entry name" value="TM2 DOMAIN-CONTAINING PROTEIN 3"/>
    <property type="match status" value="1"/>
</dbReference>
<dbReference type="PANTHER" id="PTHR21016">
    <property type="entry name" value="BETA-AMYLOID BINDING PROTEIN-RELATED"/>
    <property type="match status" value="1"/>
</dbReference>
<evidence type="ECO:0000256" key="8">
    <source>
        <dbReference type="SAM" id="Phobius"/>
    </source>
</evidence>
<gene>
    <name evidence="9" type="ORF">X907_1461</name>
</gene>
<keyword evidence="10" id="KW-1185">Reference proteome</keyword>
<sequence length="123" mass="13178">MNRQSYTAELLTIVGSLPEANRPGFISAFQASEKNPVLLFGFNIWLGGLGIDRFLVGDILAGVLKLITLGGFGLWVLIDCFLIGGRTRQKNIEYARQLRDSFSSRASAPAPAPASSEPPPAAS</sequence>
<keyword evidence="3" id="KW-0732">Signal</keyword>
<evidence type="ECO:0000256" key="3">
    <source>
        <dbReference type="ARBA" id="ARBA00022729"/>
    </source>
</evidence>
<feature type="compositionally biased region" description="Pro residues" evidence="7">
    <location>
        <begin position="110"/>
        <end position="123"/>
    </location>
</feature>
<dbReference type="Proteomes" id="UP000286954">
    <property type="component" value="Chromosome"/>
</dbReference>
<keyword evidence="2 8" id="KW-0812">Transmembrane</keyword>
<proteinExistence type="predicted"/>
<evidence type="ECO:0000256" key="1">
    <source>
        <dbReference type="ARBA" id="ARBA00004141"/>
    </source>
</evidence>
<dbReference type="InterPro" id="IPR007829">
    <property type="entry name" value="TM2"/>
</dbReference>
<dbReference type="OrthoDB" id="2004788at2"/>
<keyword evidence="4 8" id="KW-1133">Transmembrane helix</keyword>
<dbReference type="GO" id="GO:0016020">
    <property type="term" value="C:membrane"/>
    <property type="evidence" value="ECO:0007669"/>
    <property type="project" value="UniProtKB-SubCell"/>
</dbReference>
<dbReference type="AlphaFoldDB" id="A0A3T0E9I9"/>
<reference evidence="9 10" key="1">
    <citation type="submission" date="2016-12" db="EMBL/GenBank/DDBJ databases">
        <title>The genome of dimorphic prosthecate Glycocaulis alkaliphilus 6b-8t, isolated from crude oil dictates its adaptability in petroleum environments.</title>
        <authorList>
            <person name="Wu X.-L."/>
            <person name="Geng S."/>
        </authorList>
    </citation>
    <scope>NUCLEOTIDE SEQUENCE [LARGE SCALE GENOMIC DNA]</scope>
    <source>
        <strain evidence="9 10">6B-8</strain>
    </source>
</reference>
<dbReference type="RefSeq" id="WP_127566651.1">
    <property type="nucleotide sequence ID" value="NZ_BMFB01000003.1"/>
</dbReference>
<evidence type="ECO:0000313" key="10">
    <source>
        <dbReference type="Proteomes" id="UP000286954"/>
    </source>
</evidence>
<evidence type="ECO:0000256" key="4">
    <source>
        <dbReference type="ARBA" id="ARBA00022989"/>
    </source>
</evidence>
<feature type="transmembrane region" description="Helical" evidence="8">
    <location>
        <begin position="62"/>
        <end position="84"/>
    </location>
</feature>
<dbReference type="KEGG" id="gak:X907_1461"/>
<evidence type="ECO:0000256" key="7">
    <source>
        <dbReference type="SAM" id="MobiDB-lite"/>
    </source>
</evidence>
<dbReference type="InterPro" id="IPR050932">
    <property type="entry name" value="TM2D1-3-like"/>
</dbReference>
<accession>A0A3T0E9I9</accession>
<name>A0A3T0E9I9_9PROT</name>
<evidence type="ECO:0000256" key="6">
    <source>
        <dbReference type="ARBA" id="ARBA00023180"/>
    </source>
</evidence>
<organism evidence="9 10">
    <name type="scientific">Glycocaulis alkaliphilus</name>
    <dbReference type="NCBI Taxonomy" id="1434191"/>
    <lineage>
        <taxon>Bacteria</taxon>
        <taxon>Pseudomonadati</taxon>
        <taxon>Pseudomonadota</taxon>
        <taxon>Alphaproteobacteria</taxon>
        <taxon>Maricaulales</taxon>
        <taxon>Maricaulaceae</taxon>
        <taxon>Glycocaulis</taxon>
    </lineage>
</organism>
<protein>
    <submittedName>
        <fullName evidence="9">TM2 domain protein</fullName>
    </submittedName>
</protein>
<keyword evidence="5 8" id="KW-0472">Membrane</keyword>
<evidence type="ECO:0000256" key="5">
    <source>
        <dbReference type="ARBA" id="ARBA00023136"/>
    </source>
</evidence>
<feature type="region of interest" description="Disordered" evidence="7">
    <location>
        <begin position="104"/>
        <end position="123"/>
    </location>
</feature>
<comment type="subcellular location">
    <subcellularLocation>
        <location evidence="1">Membrane</location>
        <topology evidence="1">Multi-pass membrane protein</topology>
    </subcellularLocation>
</comment>
<evidence type="ECO:0000256" key="2">
    <source>
        <dbReference type="ARBA" id="ARBA00022692"/>
    </source>
</evidence>
<dbReference type="Pfam" id="PF05154">
    <property type="entry name" value="TM2"/>
    <property type="match status" value="1"/>
</dbReference>
<dbReference type="EMBL" id="CP018911">
    <property type="protein sequence ID" value="AZU03994.1"/>
    <property type="molecule type" value="Genomic_DNA"/>
</dbReference>
<feature type="transmembrane region" description="Helical" evidence="8">
    <location>
        <begin position="37"/>
        <end position="56"/>
    </location>
</feature>
<keyword evidence="6" id="KW-0325">Glycoprotein</keyword>